<keyword evidence="1" id="KW-0732">Signal</keyword>
<evidence type="ECO:0000313" key="2">
    <source>
        <dbReference type="EMBL" id="KKT81429.1"/>
    </source>
</evidence>
<dbReference type="InterPro" id="IPR023296">
    <property type="entry name" value="Glyco_hydro_beta-prop_sf"/>
</dbReference>
<feature type="signal peptide" evidence="1">
    <location>
        <begin position="1"/>
        <end position="27"/>
    </location>
</feature>
<protein>
    <recommendedName>
        <fullName evidence="4">PGAP1 family protein</fullName>
    </recommendedName>
</protein>
<dbReference type="Gene3D" id="3.40.50.1820">
    <property type="entry name" value="alpha/beta hydrolase"/>
    <property type="match status" value="1"/>
</dbReference>
<dbReference type="SUPFAM" id="SSF53474">
    <property type="entry name" value="alpha/beta-Hydrolases"/>
    <property type="match status" value="1"/>
</dbReference>
<dbReference type="Proteomes" id="UP000034595">
    <property type="component" value="Unassembled WGS sequence"/>
</dbReference>
<dbReference type="PANTHER" id="PTHR35279:SF1">
    <property type="entry name" value="ARABINANASE_LEVANSUCRASE_INVERTASE"/>
    <property type="match status" value="1"/>
</dbReference>
<comment type="caution">
    <text evidence="2">The sequence shown here is derived from an EMBL/GenBank/DDBJ whole genome shotgun (WGS) entry which is preliminary data.</text>
</comment>
<dbReference type="Gene3D" id="2.115.10.20">
    <property type="entry name" value="Glycosyl hydrolase domain, family 43"/>
    <property type="match status" value="3"/>
</dbReference>
<dbReference type="InterPro" id="IPR003386">
    <property type="entry name" value="LACT/PDAT_acylTrfase"/>
</dbReference>
<dbReference type="PATRIC" id="fig|1618610.3.peg.474"/>
<dbReference type="SUPFAM" id="SSF75005">
    <property type="entry name" value="Arabinanase/levansucrase/invertase"/>
    <property type="match status" value="2"/>
</dbReference>
<dbReference type="GO" id="GO:0008374">
    <property type="term" value="F:O-acyltransferase activity"/>
    <property type="evidence" value="ECO:0007669"/>
    <property type="project" value="InterPro"/>
</dbReference>
<dbReference type="PANTHER" id="PTHR35279">
    <property type="match status" value="1"/>
</dbReference>
<proteinExistence type="predicted"/>
<organism evidence="2 3">
    <name type="scientific">Candidatus Azambacteria bacterium GW2011_GWA1_44_9</name>
    <dbReference type="NCBI Taxonomy" id="1618610"/>
    <lineage>
        <taxon>Bacteria</taxon>
        <taxon>Candidatus Azamiibacteriota</taxon>
    </lineage>
</organism>
<evidence type="ECO:0008006" key="4">
    <source>
        <dbReference type="Google" id="ProtNLM"/>
    </source>
</evidence>
<reference evidence="2 3" key="1">
    <citation type="journal article" date="2015" name="Nature">
        <title>rRNA introns, odd ribosomes, and small enigmatic genomes across a large radiation of phyla.</title>
        <authorList>
            <person name="Brown C.T."/>
            <person name="Hug L.A."/>
            <person name="Thomas B.C."/>
            <person name="Sharon I."/>
            <person name="Castelle C.J."/>
            <person name="Singh A."/>
            <person name="Wilkins M.J."/>
            <person name="Williams K.H."/>
            <person name="Banfield J.F."/>
        </authorList>
    </citation>
    <scope>NUCLEOTIDE SEQUENCE [LARGE SCALE GENOMIC DNA]</scope>
</reference>
<accession>A0A0G1NB49</accession>
<dbReference type="InterPro" id="IPR029058">
    <property type="entry name" value="AB_hydrolase_fold"/>
</dbReference>
<dbReference type="EMBL" id="LCJQ01000010">
    <property type="protein sequence ID" value="KKT81429.1"/>
    <property type="molecule type" value="Genomic_DNA"/>
</dbReference>
<feature type="chain" id="PRO_5002538758" description="PGAP1 family protein" evidence="1">
    <location>
        <begin position="28"/>
        <end position="748"/>
    </location>
</feature>
<gene>
    <name evidence="2" type="ORF">UW78_C0010G0009</name>
</gene>
<name>A0A0G1NB49_9BACT</name>
<dbReference type="Pfam" id="PF02450">
    <property type="entry name" value="LCAT"/>
    <property type="match status" value="1"/>
</dbReference>
<dbReference type="AlphaFoldDB" id="A0A0G1NB49"/>
<evidence type="ECO:0000256" key="1">
    <source>
        <dbReference type="SAM" id="SignalP"/>
    </source>
</evidence>
<dbReference type="GO" id="GO:0006629">
    <property type="term" value="P:lipid metabolic process"/>
    <property type="evidence" value="ECO:0007669"/>
    <property type="project" value="InterPro"/>
</dbReference>
<sequence length="748" mass="82252">MKKFLPKLFLVFLIFLPLSFASPKTFAFGVFTKHSTPVLLTGPQSWDSVRVAHPSIFFEDNTIKLWFAGHNDQYWSSGYADSLNATDFSKYANNPVLFWDTNNQSEPKNFNTPSVFKDGSTYKLWYTSTPDDTTNFRVGYAESSNGFVWNKITYNALSLSSPTWGAGSQAHPFVLKVGSEYKMWFSSTDGGNWQIGLATSPDGITWTPYAGNPIITKTQIWEHNDFGGSSVIFDGTTYHMWYSTNSPFSINYATSPDGISWIKPADKNPVVLPGAAGTFDNQVVADPSVITLPNGTTLIYYTALGPYNSQTKLRIGLAADGPLPNGNPTPTPTPSPMPPATTKIVVVPGFGGSWNADAFLNCKSSGYEGNWILNPLAESIYSPLTDSLSRAGKLPLLYAYDWRKQIPDTISGLTQFIDANTVPNEKVDLVAHSMGGLLSTGYLQTSQQNNRLDHLVTVGSPLNGMPHAYPAWAAGKAWNDNFLFRSAMTILLKRCNKLHNLTDFESVHQYVPSIQNLLPTFNYLRDKKTKQLKSTSSLHIQNNWLPIGLSNPFFGVVVGTISGNNQKTLTSIIVKDPTNKQVNKGLWLDGNPTDKEYTKTGDGTVLGISSVISGATNTMLPLSHTGVIQNPLGVQTILDFLGIPSVQALTAQEPTSALVVMSYPSIFEVTDPDGKTKHDTSGIVAFANPKKGKYKLILQPKKFGNDIIVAQFLSDGRTLWKEYKHNSIFPKFATITFDEKNPIEDVMK</sequence>
<evidence type="ECO:0000313" key="3">
    <source>
        <dbReference type="Proteomes" id="UP000034595"/>
    </source>
</evidence>